<evidence type="ECO:0000313" key="1">
    <source>
        <dbReference type="EMBL" id="SMB84632.1"/>
    </source>
</evidence>
<organism evidence="1 2">
    <name type="scientific">Pasteurella testudinis DSM 23072</name>
    <dbReference type="NCBI Taxonomy" id="1122938"/>
    <lineage>
        <taxon>Bacteria</taxon>
        <taxon>Pseudomonadati</taxon>
        <taxon>Pseudomonadota</taxon>
        <taxon>Gammaproteobacteria</taxon>
        <taxon>Pasteurellales</taxon>
        <taxon>Pasteurellaceae</taxon>
        <taxon>Pasteurella</taxon>
    </lineage>
</organism>
<sequence length="205" mass="23526">MLFIPTEQLYQSDGDEQSELPPPKLPLRLDAQQIYERQIKPLYSELLDFTSKMEVADSQQQQLAAAHMAVSQMMAIVKDSKHLQKNMQLYLQQPQSVLYRDYLRLRKHLFKTLCLFRRIANEPAGSNQWQQEMDNLNKHLAGLETFRGRVMVKLRNGEIDGWQTSSLMNDSNYARRIGYGVIEILNIASLELPQGIGALSASESI</sequence>
<evidence type="ECO:0000313" key="2">
    <source>
        <dbReference type="Proteomes" id="UP000192408"/>
    </source>
</evidence>
<proteinExistence type="predicted"/>
<keyword evidence="2" id="KW-1185">Reference proteome</keyword>
<accession>A0A1W1UU65</accession>
<dbReference type="STRING" id="1122938.SAMN05660772_02319"/>
<dbReference type="RefSeq" id="WP_208610898.1">
    <property type="nucleotide sequence ID" value="NZ_FWWV01000015.1"/>
</dbReference>
<gene>
    <name evidence="1" type="ORF">SAMN05660772_02319</name>
</gene>
<dbReference type="EMBL" id="FWWV01000015">
    <property type="protein sequence ID" value="SMB84632.1"/>
    <property type="molecule type" value="Genomic_DNA"/>
</dbReference>
<name>A0A1W1UU65_9PAST</name>
<reference evidence="2" key="1">
    <citation type="submission" date="2017-04" db="EMBL/GenBank/DDBJ databases">
        <authorList>
            <person name="Varghese N."/>
            <person name="Submissions S."/>
        </authorList>
    </citation>
    <scope>NUCLEOTIDE SEQUENCE [LARGE SCALE GENOMIC DNA]</scope>
    <source>
        <strain evidence="2">DSM 23072</strain>
    </source>
</reference>
<protein>
    <submittedName>
        <fullName evidence="1">Phosphate:Na+ symporter</fullName>
    </submittedName>
</protein>
<dbReference type="AlphaFoldDB" id="A0A1W1UU65"/>
<dbReference type="Proteomes" id="UP000192408">
    <property type="component" value="Unassembled WGS sequence"/>
</dbReference>